<feature type="signal peptide" evidence="3">
    <location>
        <begin position="1"/>
        <end position="26"/>
    </location>
</feature>
<comment type="caution">
    <text evidence="4">The sequence shown here is derived from an EMBL/GenBank/DDBJ whole genome shotgun (WGS) entry which is preliminary data.</text>
</comment>
<gene>
    <name evidence="4" type="ORF">OCV51_13705</name>
</gene>
<feature type="chain" id="PRO_5045329211" description="Gram-positive cocci surface proteins LPxTG domain-containing protein" evidence="3">
    <location>
        <begin position="27"/>
        <end position="617"/>
    </location>
</feature>
<sequence length="617" mass="65874">MTKKRVWAAALTVLAAISLFPVTSFAAPQNVAEVEGIGYETLQKAIEAAPEGSTVTLLSDVTENVNFNKNITVDGAGKYTVAGLSSVSAGTLQNLTLKPNDTDAKGRLLTLGNAGANTSIALENITVHYSVTKRDTGSAMTVSGNKAAIKIDQCHFINTPNNQGAVENALEWSYGLYINGQDDSGSILFTNSEFSGAFRTMLPNVSGNFIIENCTFTNSVYTVLNGPTGGAGATSTSITTSASANNQIQVRSNYFDNAGSIYLQTQADFTGNTIKNDVFEHYIQAGGRIGEPVDFKSNTFELGSNHLLIYDVAAAPVILPAGQVAVNGWVWMDTPEDIKPADYNDYTYMYNEDETITFMPQSSVALAQFFGQAGSGNIQVDDQDTVLIDKDLTLDQIVIEKGKNIIFQIAEDAILEVTGNWDIKGSVTVEGNGKLKINDQGKVTISPDAALEVTPDTKLENNGEFSNSGELTIPDSMTGNGTITGSGTVEKLHTVKHVSATAPTCDKDGNIEYWYCAVCNKYYTDAALTQECTKEGTIQKALGHTYKNGKCTVCGKKDLNYKPANPDSSLTDNKKDPAAADSGIPQTGDNINGELMLVLLLAAAFSFFGIAAYKKIQ</sequence>
<keyword evidence="5" id="KW-1185">Reference proteome</keyword>
<dbReference type="InterPro" id="IPR011050">
    <property type="entry name" value="Pectin_lyase_fold/virulence"/>
</dbReference>
<dbReference type="RefSeq" id="WP_059070066.1">
    <property type="nucleotide sequence ID" value="NZ_JAOQJX010000030.1"/>
</dbReference>
<evidence type="ECO:0008006" key="6">
    <source>
        <dbReference type="Google" id="ProtNLM"/>
    </source>
</evidence>
<dbReference type="Proteomes" id="UP001652394">
    <property type="component" value="Unassembled WGS sequence"/>
</dbReference>
<name>A0ABT2TEI5_9FIRM</name>
<evidence type="ECO:0000313" key="4">
    <source>
        <dbReference type="EMBL" id="MCU6748698.1"/>
    </source>
</evidence>
<reference evidence="4 5" key="1">
    <citation type="journal article" date="2021" name="ISME Commun">
        <title>Automated analysis of genomic sequences facilitates high-throughput and comprehensive description of bacteria.</title>
        <authorList>
            <person name="Hitch T.C.A."/>
        </authorList>
    </citation>
    <scope>NUCLEOTIDE SEQUENCE [LARGE SCALE GENOMIC DNA]</scope>
    <source>
        <strain evidence="4 5">H2_18</strain>
    </source>
</reference>
<evidence type="ECO:0000256" key="1">
    <source>
        <dbReference type="SAM" id="MobiDB-lite"/>
    </source>
</evidence>
<evidence type="ECO:0000256" key="2">
    <source>
        <dbReference type="SAM" id="Phobius"/>
    </source>
</evidence>
<feature type="region of interest" description="Disordered" evidence="1">
    <location>
        <begin position="565"/>
        <end position="585"/>
    </location>
</feature>
<keyword evidence="3" id="KW-0732">Signal</keyword>
<accession>A0ABT2TEI5</accession>
<proteinExistence type="predicted"/>
<dbReference type="EMBL" id="JAOQJX010000030">
    <property type="protein sequence ID" value="MCU6748698.1"/>
    <property type="molecule type" value="Genomic_DNA"/>
</dbReference>
<organism evidence="4 5">
    <name type="scientific">Faecalicatena acetigenes</name>
    <dbReference type="NCBI Taxonomy" id="2981790"/>
    <lineage>
        <taxon>Bacteria</taxon>
        <taxon>Bacillati</taxon>
        <taxon>Bacillota</taxon>
        <taxon>Clostridia</taxon>
        <taxon>Lachnospirales</taxon>
        <taxon>Lachnospiraceae</taxon>
        <taxon>Faecalicatena</taxon>
    </lineage>
</organism>
<evidence type="ECO:0000313" key="5">
    <source>
        <dbReference type="Proteomes" id="UP001652394"/>
    </source>
</evidence>
<feature type="transmembrane region" description="Helical" evidence="2">
    <location>
        <begin position="595"/>
        <end position="613"/>
    </location>
</feature>
<keyword evidence="2" id="KW-1133">Transmembrane helix</keyword>
<dbReference type="SUPFAM" id="SSF51126">
    <property type="entry name" value="Pectin lyase-like"/>
    <property type="match status" value="1"/>
</dbReference>
<keyword evidence="2" id="KW-0472">Membrane</keyword>
<protein>
    <recommendedName>
        <fullName evidence="6">Gram-positive cocci surface proteins LPxTG domain-containing protein</fullName>
    </recommendedName>
</protein>
<keyword evidence="2" id="KW-0812">Transmembrane</keyword>
<evidence type="ECO:0000256" key="3">
    <source>
        <dbReference type="SAM" id="SignalP"/>
    </source>
</evidence>